<evidence type="ECO:0008006" key="4">
    <source>
        <dbReference type="Google" id="ProtNLM"/>
    </source>
</evidence>
<protein>
    <recommendedName>
        <fullName evidence="4">BAG family molecular chaperone regulator 7</fullName>
    </recommendedName>
</protein>
<dbReference type="EMBL" id="JAGFBR010000013">
    <property type="protein sequence ID" value="KAH0456694.1"/>
    <property type="molecule type" value="Genomic_DNA"/>
</dbReference>
<evidence type="ECO:0000313" key="3">
    <source>
        <dbReference type="Proteomes" id="UP000775213"/>
    </source>
</evidence>
<reference evidence="2 3" key="1">
    <citation type="journal article" date="2021" name="Hortic Res">
        <title>Chromosome-scale assembly of the Dendrobium chrysotoxum genome enhances the understanding of orchid evolution.</title>
        <authorList>
            <person name="Zhang Y."/>
            <person name="Zhang G.Q."/>
            <person name="Zhang D."/>
            <person name="Liu X.D."/>
            <person name="Xu X.Y."/>
            <person name="Sun W.H."/>
            <person name="Yu X."/>
            <person name="Zhu X."/>
            <person name="Wang Z.W."/>
            <person name="Zhao X."/>
            <person name="Zhong W.Y."/>
            <person name="Chen H."/>
            <person name="Yin W.L."/>
            <person name="Huang T."/>
            <person name="Niu S.C."/>
            <person name="Liu Z.J."/>
        </authorList>
    </citation>
    <scope>NUCLEOTIDE SEQUENCE [LARGE SCALE GENOMIC DNA]</scope>
    <source>
        <strain evidence="2">Lindl</strain>
    </source>
</reference>
<gene>
    <name evidence="2" type="ORF">IEQ34_014601</name>
</gene>
<proteinExistence type="predicted"/>
<sequence length="394" mass="45313">MTQYPEMSAFNSFELLDHYVQYLCRKASCSLHSPLDHAMESAEDYLDFEFDILHPSYMAVDRARSYCLHPHYHHHHQYHPFPLLLPHADFFDAASDLIFHNRAAAELCVRGLGDRLATLELGFDRDIGPQESKWKWTAEIKGNKREGFDQKYKCTAETKGGFKKSARWTIEYRGKGKHTFDAASVSAQDVWERAKKEKKVKKAMACPVEIDDGTHQQVLSKRRALAKRTIHRSKGKKKELSPQDAAMAIQKTFRDHMSRRSQALHSLRDLAVAKSKLKEIRALFSNFTYRHRISKDAEERQRFSEKIIILLVTVDAIEGQDFMVRSAKRSMTRELEAMLELVDPQPYRESGSRRRKFDLPVGSFSTELSSGVADVVRMLDQEDGSSAILPDFSL</sequence>
<dbReference type="PROSITE" id="PS50096">
    <property type="entry name" value="IQ"/>
    <property type="match status" value="1"/>
</dbReference>
<accession>A0AAV7GMK5</accession>
<dbReference type="PANTHER" id="PTHR33322:SF3">
    <property type="entry name" value="BAG FAMILY MOLECULAR CHAPERONE REGULATOR 7"/>
    <property type="match status" value="1"/>
</dbReference>
<dbReference type="Proteomes" id="UP000775213">
    <property type="component" value="Unassembled WGS sequence"/>
</dbReference>
<keyword evidence="3" id="KW-1185">Reference proteome</keyword>
<evidence type="ECO:0000313" key="2">
    <source>
        <dbReference type="EMBL" id="KAH0456694.1"/>
    </source>
</evidence>
<dbReference type="GO" id="GO:0006457">
    <property type="term" value="P:protein folding"/>
    <property type="evidence" value="ECO:0007669"/>
    <property type="project" value="TreeGrafter"/>
</dbReference>
<name>A0AAV7GMK5_DENCH</name>
<dbReference type="GO" id="GO:0009506">
    <property type="term" value="C:plasmodesma"/>
    <property type="evidence" value="ECO:0007669"/>
    <property type="project" value="TreeGrafter"/>
</dbReference>
<evidence type="ECO:0000256" key="1">
    <source>
        <dbReference type="ARBA" id="ARBA00023186"/>
    </source>
</evidence>
<organism evidence="2 3">
    <name type="scientific">Dendrobium chrysotoxum</name>
    <name type="common">Orchid</name>
    <dbReference type="NCBI Taxonomy" id="161865"/>
    <lineage>
        <taxon>Eukaryota</taxon>
        <taxon>Viridiplantae</taxon>
        <taxon>Streptophyta</taxon>
        <taxon>Embryophyta</taxon>
        <taxon>Tracheophyta</taxon>
        <taxon>Spermatophyta</taxon>
        <taxon>Magnoliopsida</taxon>
        <taxon>Liliopsida</taxon>
        <taxon>Asparagales</taxon>
        <taxon>Orchidaceae</taxon>
        <taxon>Epidendroideae</taxon>
        <taxon>Malaxideae</taxon>
        <taxon>Dendrobiinae</taxon>
        <taxon>Dendrobium</taxon>
    </lineage>
</organism>
<keyword evidence="1" id="KW-0143">Chaperone</keyword>
<dbReference type="AlphaFoldDB" id="A0AAV7GMK5"/>
<dbReference type="InterPro" id="IPR040400">
    <property type="entry name" value="BAG5/6/7/8"/>
</dbReference>
<dbReference type="PANTHER" id="PTHR33322">
    <property type="entry name" value="BAG DOMAIN CONTAINING PROTEIN, EXPRESSED"/>
    <property type="match status" value="1"/>
</dbReference>
<comment type="caution">
    <text evidence="2">The sequence shown here is derived from an EMBL/GenBank/DDBJ whole genome shotgun (WGS) entry which is preliminary data.</text>
</comment>